<protein>
    <recommendedName>
        <fullName evidence="6">Ribosomal RNA large subunit methyltransferase M</fullName>
        <ecNumber evidence="6">2.1.1.186</ecNumber>
    </recommendedName>
    <alternativeName>
        <fullName evidence="6">23S rRNA (cytidine2498-2'-O)-methyltransferase</fullName>
    </alternativeName>
    <alternativeName>
        <fullName evidence="6">23S rRNA 2'-O-ribose methyltransferase RlmM</fullName>
    </alternativeName>
</protein>
<dbReference type="InterPro" id="IPR048646">
    <property type="entry name" value="RlmM_THUMP-like"/>
</dbReference>
<dbReference type="Pfam" id="PF21239">
    <property type="entry name" value="RLMM_N"/>
    <property type="match status" value="1"/>
</dbReference>
<dbReference type="NCBIfam" id="NF008734">
    <property type="entry name" value="PRK11760.1"/>
    <property type="match status" value="1"/>
</dbReference>
<feature type="domain" description="Ribosomal RNA large subunit methyltransferase M THUMP-like" evidence="9">
    <location>
        <begin position="84"/>
        <end position="162"/>
    </location>
</feature>
<keyword evidence="1 6" id="KW-0963">Cytoplasm</keyword>
<keyword evidence="5 6" id="KW-0949">S-adenosyl-L-methionine</keyword>
<evidence type="ECO:0000256" key="5">
    <source>
        <dbReference type="ARBA" id="ARBA00022691"/>
    </source>
</evidence>
<dbReference type="Gene3D" id="3.30.70.2810">
    <property type="match status" value="1"/>
</dbReference>
<comment type="similarity">
    <text evidence="6">Belongs to the class I-like SAM-binding methyltransferase superfamily. RNA methyltransferase RlmE family. RlmM subfamily.</text>
</comment>
<dbReference type="EMBL" id="CP050266">
    <property type="protein sequence ID" value="QIR05497.1"/>
    <property type="molecule type" value="Genomic_DNA"/>
</dbReference>
<dbReference type="RefSeq" id="WP_077639479.1">
    <property type="nucleotide sequence ID" value="NZ_CP050266.1"/>
</dbReference>
<keyword evidence="2 6" id="KW-0698">rRNA processing</keyword>
<sequence length="362" mass="41257">MNQVLLYCRAGFEKDCAAEIQQKTTELGIYGFPRVINNSAYVLFECYQDGEAEQIVRDLPLDSLIFARQMIAVTASLSDLDPDDRISPILAVADALPKAGDLRVETPDNDEAKALLKFCRKFTVPLRQALRKQGVMLAKDNPKKPVIHLCFIAPGTCFVGYSLTTNNSPHYMGIPRMKFPADAPSRSTLKLEEAFHHFIPKEEWDTRLAPGLWAVDLGACPGGWTYQLVKRSMFVHAVDNGAMDESLMETGQVFHHAEDGFKFEPTRKNVTWLVCDMIEKPSRVAQLMGEWLIAGWAKEAMFNLKLPMSRRYEQVSYNLDTLGEFLKQHNIPYEMKAKHLYHDREEITVYLRRVKRQHSLNG</sequence>
<evidence type="ECO:0000259" key="9">
    <source>
        <dbReference type="Pfam" id="PF21239"/>
    </source>
</evidence>
<accession>A0ABX6K1P3</accession>
<dbReference type="Gene3D" id="3.40.50.150">
    <property type="entry name" value="Vaccinia Virus protein VP39"/>
    <property type="match status" value="1"/>
</dbReference>
<organism evidence="10 11">
    <name type="scientific">Salinivibrio costicola</name>
    <name type="common">Vibrio costicola</name>
    <dbReference type="NCBI Taxonomy" id="51367"/>
    <lineage>
        <taxon>Bacteria</taxon>
        <taxon>Pseudomonadati</taxon>
        <taxon>Pseudomonadota</taxon>
        <taxon>Gammaproteobacteria</taxon>
        <taxon>Vibrionales</taxon>
        <taxon>Vibrionaceae</taxon>
        <taxon>Salinivibrio</taxon>
    </lineage>
</organism>
<evidence type="ECO:0000259" key="7">
    <source>
        <dbReference type="Pfam" id="PF01728"/>
    </source>
</evidence>
<dbReference type="EC" id="2.1.1.186" evidence="6"/>
<feature type="binding site" evidence="6">
    <location>
        <position position="187"/>
    </location>
    <ligand>
        <name>S-adenosyl-L-methionine</name>
        <dbReference type="ChEBI" id="CHEBI:59789"/>
    </ligand>
</feature>
<dbReference type="InterPro" id="IPR040739">
    <property type="entry name" value="RlmM_FDX"/>
</dbReference>
<evidence type="ECO:0000259" key="8">
    <source>
        <dbReference type="Pfam" id="PF18125"/>
    </source>
</evidence>
<evidence type="ECO:0000256" key="4">
    <source>
        <dbReference type="ARBA" id="ARBA00022679"/>
    </source>
</evidence>
<feature type="binding site" evidence="6">
    <location>
        <position position="239"/>
    </location>
    <ligand>
        <name>S-adenosyl-L-methionine</name>
        <dbReference type="ChEBI" id="CHEBI:59789"/>
    </ligand>
</feature>
<keyword evidence="3 6" id="KW-0489">Methyltransferase</keyword>
<dbReference type="PIRSF" id="PIRSF028774">
    <property type="entry name" value="UCP028774"/>
    <property type="match status" value="1"/>
</dbReference>
<reference evidence="10 11" key="1">
    <citation type="submission" date="2020-03" db="EMBL/GenBank/DDBJ databases">
        <title>Genome mining reveals the biosynthetic pathways of PHA and ectoines of the halophilic strain Salinivibrio costicola M318 isolated from fermented shrimp paste.</title>
        <authorList>
            <person name="Doan T.V."/>
            <person name="Tran L.T."/>
            <person name="Trieu T.A."/>
            <person name="Nguyen Q.V."/>
            <person name="Quach T.N."/>
            <person name="Phi T.Q."/>
            <person name="Kumar S."/>
        </authorList>
    </citation>
    <scope>NUCLEOTIDE SEQUENCE [LARGE SCALE GENOMIC DNA]</scope>
    <source>
        <strain evidence="10 11">M318</strain>
    </source>
</reference>
<keyword evidence="11" id="KW-1185">Reference proteome</keyword>
<comment type="subunit">
    <text evidence="6">Monomer.</text>
</comment>
<dbReference type="PANTHER" id="PTHR37524:SF2">
    <property type="entry name" value="RIBOSOMAL RNA METHYLTRANSFERASE FTSJ DOMAIN-CONTAINING PROTEIN"/>
    <property type="match status" value="1"/>
</dbReference>
<evidence type="ECO:0000313" key="11">
    <source>
        <dbReference type="Proteomes" id="UP000501408"/>
    </source>
</evidence>
<evidence type="ECO:0000256" key="6">
    <source>
        <dbReference type="HAMAP-Rule" id="MF_01551"/>
    </source>
</evidence>
<feature type="active site" description="Proton acceptor" evidence="6">
    <location>
        <position position="305"/>
    </location>
</feature>
<feature type="binding site" evidence="6">
    <location>
        <position position="276"/>
    </location>
    <ligand>
        <name>S-adenosyl-L-methionine</name>
        <dbReference type="ChEBI" id="CHEBI:59789"/>
    </ligand>
</feature>
<evidence type="ECO:0000256" key="2">
    <source>
        <dbReference type="ARBA" id="ARBA00022552"/>
    </source>
</evidence>
<comment type="subcellular location">
    <subcellularLocation>
        <location evidence="6">Cytoplasm</location>
    </subcellularLocation>
</comment>
<dbReference type="Gene3D" id="3.30.2300.20">
    <property type="match status" value="1"/>
</dbReference>
<feature type="domain" description="RlmM ferredoxin-like" evidence="8">
    <location>
        <begin position="1"/>
        <end position="71"/>
    </location>
</feature>
<dbReference type="GO" id="GO:0032259">
    <property type="term" value="P:methylation"/>
    <property type="evidence" value="ECO:0007669"/>
    <property type="project" value="UniProtKB-KW"/>
</dbReference>
<gene>
    <name evidence="6 10" type="primary">rlmM</name>
    <name evidence="10" type="ORF">HBA18_03340</name>
</gene>
<comment type="function">
    <text evidence="6">Catalyzes the 2'-O-methylation at nucleotide C2498 in 23S rRNA.</text>
</comment>
<dbReference type="InterPro" id="IPR002877">
    <property type="entry name" value="RNA_MeTrfase_FtsJ_dom"/>
</dbReference>
<dbReference type="Pfam" id="PF18125">
    <property type="entry name" value="RlmM_FDX"/>
    <property type="match status" value="1"/>
</dbReference>
<keyword evidence="4 6" id="KW-0808">Transferase</keyword>
<dbReference type="SUPFAM" id="SSF53335">
    <property type="entry name" value="S-adenosyl-L-methionine-dependent methyltransferases"/>
    <property type="match status" value="1"/>
</dbReference>
<dbReference type="HAMAP" id="MF_01551">
    <property type="entry name" value="23SrRNA_methyltr_M"/>
    <property type="match status" value="1"/>
</dbReference>
<comment type="catalytic activity">
    <reaction evidence="6">
        <text>cytidine(2498) in 23S rRNA + S-adenosyl-L-methionine = 2'-O-methylcytidine(2498) in 23S rRNA + S-adenosyl-L-homocysteine + H(+)</text>
        <dbReference type="Rhea" id="RHEA:42788"/>
        <dbReference type="Rhea" id="RHEA-COMP:10244"/>
        <dbReference type="Rhea" id="RHEA-COMP:10245"/>
        <dbReference type="ChEBI" id="CHEBI:15378"/>
        <dbReference type="ChEBI" id="CHEBI:57856"/>
        <dbReference type="ChEBI" id="CHEBI:59789"/>
        <dbReference type="ChEBI" id="CHEBI:74495"/>
        <dbReference type="ChEBI" id="CHEBI:82748"/>
        <dbReference type="EC" id="2.1.1.186"/>
    </reaction>
</comment>
<dbReference type="InterPro" id="IPR011224">
    <property type="entry name" value="rRNA_MeTrfase_M"/>
</dbReference>
<feature type="binding site" evidence="6">
    <location>
        <position position="259"/>
    </location>
    <ligand>
        <name>S-adenosyl-L-methionine</name>
        <dbReference type="ChEBI" id="CHEBI:59789"/>
    </ligand>
</feature>
<proteinExistence type="inferred from homology"/>
<evidence type="ECO:0000256" key="3">
    <source>
        <dbReference type="ARBA" id="ARBA00022603"/>
    </source>
</evidence>
<feature type="binding site" evidence="6">
    <location>
        <begin position="220"/>
        <end position="223"/>
    </location>
    <ligand>
        <name>S-adenosyl-L-methionine</name>
        <dbReference type="ChEBI" id="CHEBI:59789"/>
    </ligand>
</feature>
<evidence type="ECO:0000256" key="1">
    <source>
        <dbReference type="ARBA" id="ARBA00022490"/>
    </source>
</evidence>
<evidence type="ECO:0000313" key="10">
    <source>
        <dbReference type="EMBL" id="QIR05497.1"/>
    </source>
</evidence>
<dbReference type="Proteomes" id="UP000501408">
    <property type="component" value="Chromosome 1"/>
</dbReference>
<dbReference type="GO" id="GO:0008168">
    <property type="term" value="F:methyltransferase activity"/>
    <property type="evidence" value="ECO:0007669"/>
    <property type="project" value="UniProtKB-KW"/>
</dbReference>
<feature type="domain" description="Ribosomal RNA methyltransferase FtsJ" evidence="7">
    <location>
        <begin position="185"/>
        <end position="279"/>
    </location>
</feature>
<dbReference type="InterPro" id="IPR029063">
    <property type="entry name" value="SAM-dependent_MTases_sf"/>
</dbReference>
<dbReference type="Pfam" id="PF01728">
    <property type="entry name" value="FtsJ"/>
    <property type="match status" value="1"/>
</dbReference>
<dbReference type="PANTHER" id="PTHR37524">
    <property type="entry name" value="RIBOSOMAL RNA LARGE SUBUNIT METHYLTRANSFERASE M"/>
    <property type="match status" value="1"/>
</dbReference>
<name>A0ABX6K1P3_SALCS</name>